<dbReference type="EMBL" id="JACWEZ010000005">
    <property type="protein sequence ID" value="MBD1222934.1"/>
    <property type="molecule type" value="Genomic_DNA"/>
</dbReference>
<reference evidence="2 3" key="1">
    <citation type="submission" date="2020-09" db="EMBL/GenBank/DDBJ databases">
        <title>Draft Genome Sequences of Oil-Oxidizing Bacteria Halomonas titanicae, Marinobacter lutaoensis, and Virgibacillus halodenitrificans Isolated from Highly Saline Environments.</title>
        <authorList>
            <person name="Grouzdev D.S."/>
            <person name="Sokolova D.S."/>
            <person name="Semenova E.M."/>
            <person name="Borzenkov I.A."/>
            <person name="Bidzhieva S.K."/>
            <person name="Poltaraus A.B."/>
            <person name="Nazina T.N."/>
        </authorList>
    </citation>
    <scope>NUCLEOTIDE SEQUENCE [LARGE SCALE GENOMIC DNA]</scope>
    <source>
        <strain evidence="2 3">VKM B-3472D</strain>
    </source>
</reference>
<gene>
    <name evidence="2" type="ORF">IC602_10000</name>
</gene>
<feature type="transmembrane region" description="Helical" evidence="1">
    <location>
        <begin position="47"/>
        <end position="71"/>
    </location>
</feature>
<evidence type="ECO:0000256" key="1">
    <source>
        <dbReference type="SAM" id="Phobius"/>
    </source>
</evidence>
<keyword evidence="1" id="KW-0472">Membrane</keyword>
<feature type="transmembrane region" description="Helical" evidence="1">
    <location>
        <begin position="91"/>
        <end position="111"/>
    </location>
</feature>
<evidence type="ECO:0000313" key="2">
    <source>
        <dbReference type="EMBL" id="MBD1222934.1"/>
    </source>
</evidence>
<keyword evidence="3" id="KW-1185">Reference proteome</keyword>
<dbReference type="RefSeq" id="WP_077356662.1">
    <property type="nucleotide sequence ID" value="NZ_FUHR01000005.1"/>
</dbReference>
<protein>
    <submittedName>
        <fullName evidence="2">DUF2975 domain-containing protein</fullName>
    </submittedName>
</protein>
<keyword evidence="1" id="KW-1133">Transmembrane helix</keyword>
<evidence type="ECO:0000313" key="3">
    <source>
        <dbReference type="Proteomes" id="UP000621631"/>
    </source>
</evidence>
<keyword evidence="1" id="KW-0812">Transmembrane</keyword>
<name>A0ABR7VR84_VIRHA</name>
<comment type="caution">
    <text evidence="2">The sequence shown here is derived from an EMBL/GenBank/DDBJ whole genome shotgun (WGS) entry which is preliminary data.</text>
</comment>
<feature type="transmembrane region" description="Helical" evidence="1">
    <location>
        <begin position="117"/>
        <end position="140"/>
    </location>
</feature>
<organism evidence="2 3">
    <name type="scientific">Virgibacillus halodenitrificans</name>
    <name type="common">Bacillus halodenitrificans</name>
    <dbReference type="NCBI Taxonomy" id="1482"/>
    <lineage>
        <taxon>Bacteria</taxon>
        <taxon>Bacillati</taxon>
        <taxon>Bacillota</taxon>
        <taxon>Bacilli</taxon>
        <taxon>Bacillales</taxon>
        <taxon>Bacillaceae</taxon>
        <taxon>Virgibacillus</taxon>
    </lineage>
</organism>
<sequence>MQRVIIPFLKIAILIMGLLAIVFGLIGLPQLAEEAAKLNPEYAHFQYPVLIGIELTAIPFFIVLHQAFVLLKLIEKEAAFSASANDCLNKIKYCALFIVIMYTTGSLYLSIQSALHPGVAIIGVAIILIALIISVFAAMLQKLLTRAIEMKVENKLTV</sequence>
<proteinExistence type="predicted"/>
<feature type="transmembrane region" description="Helical" evidence="1">
    <location>
        <begin position="7"/>
        <end position="27"/>
    </location>
</feature>
<dbReference type="Pfam" id="PF11188">
    <property type="entry name" value="DUF2975"/>
    <property type="match status" value="1"/>
</dbReference>
<dbReference type="InterPro" id="IPR021354">
    <property type="entry name" value="DUF2975"/>
</dbReference>
<dbReference type="Proteomes" id="UP000621631">
    <property type="component" value="Unassembled WGS sequence"/>
</dbReference>
<accession>A0ABR7VR84</accession>